<evidence type="ECO:0000256" key="5">
    <source>
        <dbReference type="ARBA" id="ARBA00022801"/>
    </source>
</evidence>
<evidence type="ECO:0000313" key="12">
    <source>
        <dbReference type="EMBL" id="MEN3068662.1"/>
    </source>
</evidence>
<reference evidence="12 13" key="1">
    <citation type="journal article" date="2018" name="Int. J. Syst. Evol. Microbiol.">
        <title>Uliginosibacterium sediminicola sp. nov., isolated from freshwater sediment.</title>
        <authorList>
            <person name="Hwang W.M."/>
            <person name="Kim S.M."/>
            <person name="Kang K."/>
            <person name="Ahn T.Y."/>
        </authorList>
    </citation>
    <scope>NUCLEOTIDE SEQUENCE [LARGE SCALE GENOMIC DNA]</scope>
    <source>
        <strain evidence="12 13">M1-21</strain>
    </source>
</reference>
<dbReference type="Gene3D" id="3.30.830.10">
    <property type="entry name" value="Metalloenzyme, LuxS/M16 peptidase-like"/>
    <property type="match status" value="4"/>
</dbReference>
<dbReference type="PROSITE" id="PS00143">
    <property type="entry name" value="INSULINASE"/>
    <property type="match status" value="1"/>
</dbReference>
<evidence type="ECO:0000313" key="13">
    <source>
        <dbReference type="Proteomes" id="UP001410394"/>
    </source>
</evidence>
<evidence type="ECO:0000256" key="1">
    <source>
        <dbReference type="ARBA" id="ARBA00001947"/>
    </source>
</evidence>
<comment type="caution">
    <text evidence="12">The sequence shown here is derived from an EMBL/GenBank/DDBJ whole genome shotgun (WGS) entry which is preliminary data.</text>
</comment>
<dbReference type="SUPFAM" id="SSF63411">
    <property type="entry name" value="LuxS/MPP-like metallohydrolase"/>
    <property type="match status" value="3"/>
</dbReference>
<dbReference type="InterPro" id="IPR001431">
    <property type="entry name" value="Pept_M16_Zn_BS"/>
</dbReference>
<dbReference type="InterPro" id="IPR011765">
    <property type="entry name" value="Pept_M16_N"/>
</dbReference>
<dbReference type="PANTHER" id="PTHR43690:SF34">
    <property type="entry name" value="ZINC PROTEASE PQQL-LIKE"/>
    <property type="match status" value="1"/>
</dbReference>
<dbReference type="EMBL" id="JBDIVE010000004">
    <property type="protein sequence ID" value="MEN3068662.1"/>
    <property type="molecule type" value="Genomic_DNA"/>
</dbReference>
<evidence type="ECO:0000256" key="7">
    <source>
        <dbReference type="ARBA" id="ARBA00023049"/>
    </source>
</evidence>
<feature type="domain" description="Peptidase M16 C-terminal" evidence="11">
    <location>
        <begin position="712"/>
        <end position="854"/>
    </location>
</feature>
<dbReference type="RefSeq" id="WP_345919434.1">
    <property type="nucleotide sequence ID" value="NZ_JBDIVE010000004.1"/>
</dbReference>
<keyword evidence="13" id="KW-1185">Reference proteome</keyword>
<evidence type="ECO:0000256" key="2">
    <source>
        <dbReference type="ARBA" id="ARBA00007261"/>
    </source>
</evidence>
<dbReference type="InterPro" id="IPR011249">
    <property type="entry name" value="Metalloenz_LuxS/M16"/>
</dbReference>
<keyword evidence="3" id="KW-0645">Protease</keyword>
<dbReference type="Pfam" id="PF00675">
    <property type="entry name" value="Peptidase_M16"/>
    <property type="match status" value="1"/>
</dbReference>
<feature type="signal peptide" evidence="9">
    <location>
        <begin position="1"/>
        <end position="28"/>
    </location>
</feature>
<dbReference type="InterPro" id="IPR007863">
    <property type="entry name" value="Peptidase_M16_C"/>
</dbReference>
<comment type="similarity">
    <text evidence="2 8">Belongs to the peptidase M16 family.</text>
</comment>
<dbReference type="PANTHER" id="PTHR43690">
    <property type="entry name" value="NARDILYSIN"/>
    <property type="match status" value="1"/>
</dbReference>
<feature type="chain" id="PRO_5045885243" evidence="9">
    <location>
        <begin position="29"/>
        <end position="943"/>
    </location>
</feature>
<keyword evidence="7" id="KW-0482">Metalloprotease</keyword>
<dbReference type="Proteomes" id="UP001410394">
    <property type="component" value="Unassembled WGS sequence"/>
</dbReference>
<protein>
    <submittedName>
        <fullName evidence="12">Insulinase family protein</fullName>
    </submittedName>
</protein>
<accession>A0ABU9YYV9</accession>
<name>A0ABU9YYV9_9RHOO</name>
<evidence type="ECO:0000256" key="4">
    <source>
        <dbReference type="ARBA" id="ARBA00022723"/>
    </source>
</evidence>
<organism evidence="12 13">
    <name type="scientific">Uliginosibacterium sediminicola</name>
    <dbReference type="NCBI Taxonomy" id="2024550"/>
    <lineage>
        <taxon>Bacteria</taxon>
        <taxon>Pseudomonadati</taxon>
        <taxon>Pseudomonadota</taxon>
        <taxon>Betaproteobacteria</taxon>
        <taxon>Rhodocyclales</taxon>
        <taxon>Zoogloeaceae</taxon>
        <taxon>Uliginosibacterium</taxon>
    </lineage>
</organism>
<keyword evidence="5" id="KW-0378">Hydrolase</keyword>
<sequence length="943" mass="103650">MFSLQNALRGVIRLFLYALLGSAALAQAAEPFDWDPRVVRGQLSNGLSYYIVAGDKLAGPRVAMQLLVRVGSLDEREDQSGVAHMVEHMVFHASARHPEGLSKYMESLGWRIGTHYNAQTNFERTLYMLSPENRPERIDAALDVLSQMGGAAQIPAAGLQSERKVILEEWRTKLGLRARMDQQRRALLRAGSLYPERPTIGSEASIRTQTAESLQAFYRDWYRPNNMALIIVGDVDAAAIQQRIETYFSSLQAAPLPARNPPDPQLQDSLRIARMQDAESGSSQVGWVFRFVTDNRQDSEGLRQRMIDRIAERAVRRLAQRQAKDLPAGVESLSSSKGLLGKTVESLGFAATVAVDGHAAGLQQILLLQERLRRDGVREQDVRQEIEELQRLNEKALSQHAARDQSSWLQILSEAVQDERVLQAPVQKQAQIRQIIAGLSLADINARVRQWLSAPDRLLFMLAPGLSPLQLPDQASVLAAQQALRTRSLPALADSPAAETLAEVSLPEASLPEAGPTAAVLQEEDLGQGVLRWTLPNGDKLVWDARPAGAPLRFVARSAAGFRLPGAPAWQWQMAAQLGAQADLPGQAAGTLARWATRQTLQLNQSQDDRGLVYNAQTKAELLEPLLQLYVARQQSSLSAAAVQAARQQLARQLARQTDSSSDRMARELSRLRFGPTPQDAAPDAAALARLDTPAGLDALREKWQLLTAQPTTFFLSGPNDVATVRRLVERYLATLPRTATPLASQPLLQAAGARSARLEISPEPQASVRAFGSQSLNWSPERAMAASVLARVIQRSLRAELREKESGIYRLSFSLSLEPHSGRLASELFFTTAPERVDALWAIAHGVLAKLPEQLDTRLLAEEVEHARSAERARQGDESTRFQRLQLSYAQYGDARYLQSSTQLASTLSVDSVRALAAELALTRDLVLVQMLPRAAGGEAAR</sequence>
<evidence type="ECO:0000259" key="11">
    <source>
        <dbReference type="Pfam" id="PF05193"/>
    </source>
</evidence>
<keyword evidence="4" id="KW-0479">Metal-binding</keyword>
<evidence type="ECO:0000256" key="3">
    <source>
        <dbReference type="ARBA" id="ARBA00022670"/>
    </source>
</evidence>
<feature type="domain" description="Peptidase M16 N-terminal" evidence="10">
    <location>
        <begin position="58"/>
        <end position="170"/>
    </location>
</feature>
<keyword evidence="6" id="KW-0862">Zinc</keyword>
<evidence type="ECO:0000256" key="9">
    <source>
        <dbReference type="SAM" id="SignalP"/>
    </source>
</evidence>
<comment type="cofactor">
    <cofactor evidence="1">
        <name>Zn(2+)</name>
        <dbReference type="ChEBI" id="CHEBI:29105"/>
    </cofactor>
</comment>
<gene>
    <name evidence="12" type="ORF">ABDB84_09250</name>
</gene>
<dbReference type="InterPro" id="IPR050626">
    <property type="entry name" value="Peptidase_M16"/>
</dbReference>
<evidence type="ECO:0000256" key="6">
    <source>
        <dbReference type="ARBA" id="ARBA00022833"/>
    </source>
</evidence>
<feature type="domain" description="Peptidase M16 C-terminal" evidence="11">
    <location>
        <begin position="210"/>
        <end position="302"/>
    </location>
</feature>
<proteinExistence type="inferred from homology"/>
<evidence type="ECO:0000256" key="8">
    <source>
        <dbReference type="RuleBase" id="RU004447"/>
    </source>
</evidence>
<dbReference type="Pfam" id="PF05193">
    <property type="entry name" value="Peptidase_M16_C"/>
    <property type="match status" value="2"/>
</dbReference>
<evidence type="ECO:0000259" key="10">
    <source>
        <dbReference type="Pfam" id="PF00675"/>
    </source>
</evidence>
<keyword evidence="9" id="KW-0732">Signal</keyword>